<comment type="caution">
    <text evidence="1">The sequence shown here is derived from an EMBL/GenBank/DDBJ whole genome shotgun (WGS) entry which is preliminary data.</text>
</comment>
<proteinExistence type="predicted"/>
<dbReference type="STRING" id="1602171.ST44_10780"/>
<protein>
    <submittedName>
        <fullName evidence="1">Contig80, whole genome shotgun sequence</fullName>
    </submittedName>
</protein>
<keyword evidence="2" id="KW-1185">Reference proteome</keyword>
<evidence type="ECO:0000313" key="1">
    <source>
        <dbReference type="EMBL" id="KIP60487.1"/>
    </source>
</evidence>
<dbReference type="EMBL" id="JXQK01000080">
    <property type="protein sequence ID" value="KIP60487.1"/>
    <property type="molecule type" value="Genomic_DNA"/>
</dbReference>
<sequence length="117" mass="13956">MEEESIRHIIYSDEFEEYYASMNEHLKKKYDYALQIVKSQYIVSSKIVKSLENTDFYELRISISSNEYRTILLAVDHDNFIQSKNVLLLNSFLKKDTKQYKAEIKKAGNIVKRYLED</sequence>
<dbReference type="InterPro" id="IPR009241">
    <property type="entry name" value="HigB-like"/>
</dbReference>
<gene>
    <name evidence="1" type="ORF">ST44_10780</name>
</gene>
<accession>A0A0D0HAQ2</accession>
<dbReference type="Pfam" id="PF05973">
    <property type="entry name" value="Gp49"/>
    <property type="match status" value="1"/>
</dbReference>
<organism evidence="1 2">
    <name type="scientific">Prevotella pectinovora</name>
    <dbReference type="NCBI Taxonomy" id="1602169"/>
    <lineage>
        <taxon>Bacteria</taxon>
        <taxon>Pseudomonadati</taxon>
        <taxon>Bacteroidota</taxon>
        <taxon>Bacteroidia</taxon>
        <taxon>Bacteroidales</taxon>
        <taxon>Prevotellaceae</taxon>
        <taxon>Prevotella</taxon>
    </lineage>
</organism>
<evidence type="ECO:0000313" key="2">
    <source>
        <dbReference type="Proteomes" id="UP000032046"/>
    </source>
</evidence>
<dbReference type="Proteomes" id="UP000032046">
    <property type="component" value="Unassembled WGS sequence"/>
</dbReference>
<reference evidence="1 2" key="1">
    <citation type="submission" date="2015-01" db="EMBL/GenBank/DDBJ databases">
        <title>Comparative genomics of non-oral Prevotella species.</title>
        <authorList>
            <person name="Accetto T."/>
            <person name="Nograsek B."/>
            <person name="Avgustin G."/>
        </authorList>
    </citation>
    <scope>NUCLEOTIDE SEQUENCE [LARGE SCALE GENOMIC DNA]</scope>
    <source>
        <strain evidence="1 2">P5-119</strain>
    </source>
</reference>
<dbReference type="AlphaFoldDB" id="A0A0D0HAQ2"/>
<name>A0A0D0HAQ2_9BACT</name>